<keyword evidence="2" id="KW-0813">Transport</keyword>
<dbReference type="CDD" id="cd01959">
    <property type="entry name" value="nsLTP2"/>
    <property type="match status" value="1"/>
</dbReference>
<dbReference type="InterPro" id="IPR016140">
    <property type="entry name" value="Bifunc_inhib/LTP/seed_store"/>
</dbReference>
<dbReference type="Gene3D" id="1.10.110.10">
    <property type="entry name" value="Plant lipid-transfer and hydrophobic proteins"/>
    <property type="match status" value="1"/>
</dbReference>
<dbReference type="Proteomes" id="UP000636709">
    <property type="component" value="Unassembled WGS sequence"/>
</dbReference>
<feature type="transmembrane region" description="Helical" evidence="4">
    <location>
        <begin position="45"/>
        <end position="64"/>
    </location>
</feature>
<keyword evidence="7" id="KW-1185">Reference proteome</keyword>
<feature type="domain" description="Bifunctional inhibitor/plant lipid transfer protein/seed storage helical" evidence="5">
    <location>
        <begin position="66"/>
        <end position="131"/>
    </location>
</feature>
<keyword evidence="4" id="KW-0812">Transmembrane</keyword>
<comment type="caution">
    <text evidence="6">The sequence shown here is derived from an EMBL/GenBank/DDBJ whole genome shotgun (WGS) entry which is preliminary data.</text>
</comment>
<dbReference type="SMART" id="SM00499">
    <property type="entry name" value="AAI"/>
    <property type="match status" value="1"/>
</dbReference>
<evidence type="ECO:0000256" key="2">
    <source>
        <dbReference type="ARBA" id="ARBA00022448"/>
    </source>
</evidence>
<evidence type="ECO:0000313" key="6">
    <source>
        <dbReference type="EMBL" id="KAF8780361.1"/>
    </source>
</evidence>
<accession>A0A835FZJ3</accession>
<dbReference type="InterPro" id="IPR036312">
    <property type="entry name" value="Bifun_inhib/LTP/seed_sf"/>
</dbReference>
<evidence type="ECO:0000256" key="1">
    <source>
        <dbReference type="ARBA" id="ARBA00009707"/>
    </source>
</evidence>
<sequence>MQASPDGAGQARSLLSYSLLLLLLARRQIKRVIGMAMKKQQQEQVVVAVALLLLVASAGCASAASCSVGQLAVCAPAISSGSKPSPGCCSNLKAQQSCFCQYIKNPSLGRYVNSPNARKTLTSCGITPPRC</sequence>
<dbReference type="GO" id="GO:0006869">
    <property type="term" value="P:lipid transport"/>
    <property type="evidence" value="ECO:0007669"/>
    <property type="project" value="InterPro"/>
</dbReference>
<dbReference type="PANTHER" id="PTHR33214">
    <property type="entry name" value="BIFUNCTIONAL INHIBITOR/LIPID-TRANSFER PROTEIN/SEED STORAGE 2S ALBUMIN SUPERFAMILY PROTEIN"/>
    <property type="match status" value="1"/>
</dbReference>
<dbReference type="InterPro" id="IPR033872">
    <property type="entry name" value="nsLTP2"/>
</dbReference>
<dbReference type="SUPFAM" id="SSF47699">
    <property type="entry name" value="Bifunctional inhibitor/lipid-transfer protein/seed storage 2S albumin"/>
    <property type="match status" value="1"/>
</dbReference>
<name>A0A835FZJ3_9POAL</name>
<keyword evidence="4" id="KW-1133">Transmembrane helix</keyword>
<feature type="transmembrane region" description="Helical" evidence="4">
    <location>
        <begin position="7"/>
        <end position="25"/>
    </location>
</feature>
<evidence type="ECO:0000256" key="3">
    <source>
        <dbReference type="ARBA" id="ARBA00023121"/>
    </source>
</evidence>
<evidence type="ECO:0000256" key="4">
    <source>
        <dbReference type="SAM" id="Phobius"/>
    </source>
</evidence>
<protein>
    <recommendedName>
        <fullName evidence="5">Bifunctional inhibitor/plant lipid transfer protein/seed storage helical domain-containing protein</fullName>
    </recommendedName>
</protein>
<dbReference type="OrthoDB" id="665742at2759"/>
<dbReference type="GO" id="GO:0008289">
    <property type="term" value="F:lipid binding"/>
    <property type="evidence" value="ECO:0007669"/>
    <property type="project" value="UniProtKB-KW"/>
</dbReference>
<reference evidence="6" key="1">
    <citation type="submission" date="2020-07" db="EMBL/GenBank/DDBJ databases">
        <title>Genome sequence and genetic diversity analysis of an under-domesticated orphan crop, white fonio (Digitaria exilis).</title>
        <authorList>
            <person name="Bennetzen J.L."/>
            <person name="Chen S."/>
            <person name="Ma X."/>
            <person name="Wang X."/>
            <person name="Yssel A.E.J."/>
            <person name="Chaluvadi S.R."/>
            <person name="Johnson M."/>
            <person name="Gangashetty P."/>
            <person name="Hamidou F."/>
            <person name="Sanogo M.D."/>
            <person name="Zwaenepoel A."/>
            <person name="Wallace J."/>
            <person name="Van De Peer Y."/>
            <person name="Van Deynze A."/>
        </authorList>
    </citation>
    <scope>NUCLEOTIDE SEQUENCE</scope>
    <source>
        <tissue evidence="6">Leaves</tissue>
    </source>
</reference>
<comment type="similarity">
    <text evidence="1">Belongs to the plant LTP family. B11E subfamily.</text>
</comment>
<dbReference type="PANTHER" id="PTHR33214:SF34">
    <property type="entry name" value="NON-SPECIFIC LIPID-TRANSFER PROTEIN 2"/>
    <property type="match status" value="1"/>
</dbReference>
<gene>
    <name evidence="6" type="ORF">HU200_001472</name>
</gene>
<keyword evidence="3" id="KW-0446">Lipid-binding</keyword>
<dbReference type="Pfam" id="PF00234">
    <property type="entry name" value="Tryp_alpha_amyl"/>
    <property type="match status" value="1"/>
</dbReference>
<evidence type="ECO:0000313" key="7">
    <source>
        <dbReference type="Proteomes" id="UP000636709"/>
    </source>
</evidence>
<dbReference type="EMBL" id="JACEFO010000138">
    <property type="protein sequence ID" value="KAF8780361.1"/>
    <property type="molecule type" value="Genomic_DNA"/>
</dbReference>
<proteinExistence type="inferred from homology"/>
<keyword evidence="4" id="KW-0472">Membrane</keyword>
<evidence type="ECO:0000259" key="5">
    <source>
        <dbReference type="SMART" id="SM00499"/>
    </source>
</evidence>
<dbReference type="AlphaFoldDB" id="A0A835FZJ3"/>
<organism evidence="6 7">
    <name type="scientific">Digitaria exilis</name>
    <dbReference type="NCBI Taxonomy" id="1010633"/>
    <lineage>
        <taxon>Eukaryota</taxon>
        <taxon>Viridiplantae</taxon>
        <taxon>Streptophyta</taxon>
        <taxon>Embryophyta</taxon>
        <taxon>Tracheophyta</taxon>
        <taxon>Spermatophyta</taxon>
        <taxon>Magnoliopsida</taxon>
        <taxon>Liliopsida</taxon>
        <taxon>Poales</taxon>
        <taxon>Poaceae</taxon>
        <taxon>PACMAD clade</taxon>
        <taxon>Panicoideae</taxon>
        <taxon>Panicodae</taxon>
        <taxon>Paniceae</taxon>
        <taxon>Anthephorinae</taxon>
        <taxon>Digitaria</taxon>
    </lineage>
</organism>